<organism evidence="1 3">
    <name type="scientific">Candidatus Methanodesulfokora washburnensis</name>
    <dbReference type="NCBI Taxonomy" id="2478471"/>
    <lineage>
        <taxon>Archaea</taxon>
        <taxon>Thermoproteota</taxon>
        <taxon>Candidatus Korarchaeia</taxon>
        <taxon>Candidatus Korarchaeia incertae sedis</taxon>
        <taxon>Candidatus Methanodesulfokora</taxon>
    </lineage>
</organism>
<dbReference type="Gene3D" id="1.10.10.580">
    <property type="entry name" value="Structural maintenance of chromosome 1. Chain E"/>
    <property type="match status" value="1"/>
</dbReference>
<evidence type="ECO:0000313" key="4">
    <source>
        <dbReference type="Proteomes" id="UP000316217"/>
    </source>
</evidence>
<evidence type="ECO:0008006" key="5">
    <source>
        <dbReference type="Google" id="ProtNLM"/>
    </source>
</evidence>
<name>A0A3R9PHM3_9CREN</name>
<dbReference type="InterPro" id="IPR023093">
    <property type="entry name" value="ScpA-like_C"/>
</dbReference>
<gene>
    <name evidence="1" type="ORF">D6D85_09345</name>
    <name evidence="2" type="ORF">EF810_03800</name>
</gene>
<proteinExistence type="predicted"/>
<dbReference type="EMBL" id="RXII01000058">
    <property type="protein sequence ID" value="RZN62023.1"/>
    <property type="molecule type" value="Genomic_DNA"/>
</dbReference>
<accession>A0A3R9PHM3</accession>
<evidence type="ECO:0000313" key="2">
    <source>
        <dbReference type="EMBL" id="RZN62023.1"/>
    </source>
</evidence>
<dbReference type="AlphaFoldDB" id="A0A3R9PHM3"/>
<sequence length="179" mass="21158">MDFFQTLRFMLEKFMRDMDIAYAGRIIFSLSRELRTYANNLFYGMKMRKRKVYNNKVEKIVADVIPRRVVRRPVTAEELKDAMYWALERLKEKSGEEMTIKVEDFYNILDSIYRRIVSVLSNRRMVSIREISTGKEDIVNVFVSILFLEMEGRVVTYQDDPFGELYISLPGMGESKEAS</sequence>
<reference evidence="1 3" key="1">
    <citation type="submission" date="2018-10" db="EMBL/GenBank/DDBJ databases">
        <title>Co-occurring genomic capacity for anaerobic methane metabolism and dissimilatory sulfite reduction discovered in the Korarchaeota.</title>
        <authorList>
            <person name="Mckay L.J."/>
            <person name="Dlakic M."/>
            <person name="Fields M.W."/>
            <person name="Delmont T.O."/>
            <person name="Eren A.M."/>
            <person name="Jay Z.J."/>
            <person name="Klingelsmith K.B."/>
            <person name="Rusch D.B."/>
            <person name="Inskeep W.P."/>
        </authorList>
    </citation>
    <scope>NUCLEOTIDE SEQUENCE [LARGE SCALE GENOMIC DNA]</scope>
    <source>
        <strain evidence="1 3">MDKW</strain>
    </source>
</reference>
<evidence type="ECO:0000313" key="3">
    <source>
        <dbReference type="Proteomes" id="UP000277582"/>
    </source>
</evidence>
<dbReference type="RefSeq" id="WP_125671722.1">
    <property type="nucleotide sequence ID" value="NZ_RCOS01000109.1"/>
</dbReference>
<dbReference type="EMBL" id="RCOS01000109">
    <property type="protein sequence ID" value="RSN73800.1"/>
    <property type="molecule type" value="Genomic_DNA"/>
</dbReference>
<evidence type="ECO:0000313" key="1">
    <source>
        <dbReference type="EMBL" id="RSN73800.1"/>
    </source>
</evidence>
<reference evidence="2 4" key="2">
    <citation type="journal article" date="2019" name="Nat. Microbiol.">
        <title>Wide diversity of methane and short-chain alkane metabolisms in uncultured archaea.</title>
        <authorList>
            <person name="Borrel G."/>
            <person name="Adam P.S."/>
            <person name="McKay L.J."/>
            <person name="Chen L.X."/>
            <person name="Sierra-Garcia I.N."/>
            <person name="Sieber C.M."/>
            <person name="Letourneur Q."/>
            <person name="Ghozlane A."/>
            <person name="Andersen G.L."/>
            <person name="Li W.J."/>
            <person name="Hallam S.J."/>
            <person name="Muyzer G."/>
            <person name="de Oliveira V.M."/>
            <person name="Inskeep W.P."/>
            <person name="Banfield J.F."/>
            <person name="Gribaldo S."/>
        </authorList>
    </citation>
    <scope>NUCLEOTIDE SEQUENCE [LARGE SCALE GENOMIC DNA]</scope>
    <source>
        <strain evidence="2">NM4</strain>
    </source>
</reference>
<dbReference type="Proteomes" id="UP000277582">
    <property type="component" value="Unassembled WGS sequence"/>
</dbReference>
<dbReference type="Proteomes" id="UP000316217">
    <property type="component" value="Unassembled WGS sequence"/>
</dbReference>
<keyword evidence="3" id="KW-1185">Reference proteome</keyword>
<comment type="caution">
    <text evidence="1">The sequence shown here is derived from an EMBL/GenBank/DDBJ whole genome shotgun (WGS) entry which is preliminary data.</text>
</comment>
<protein>
    <recommendedName>
        <fullName evidence="5">Rad21/Rec8-like protein C-terminal eukaryotic domain-containing protein</fullName>
    </recommendedName>
</protein>